<keyword evidence="7" id="KW-1185">Reference proteome</keyword>
<dbReference type="EMBL" id="BNJG01000002">
    <property type="protein sequence ID" value="GHO57991.1"/>
    <property type="molecule type" value="Genomic_DNA"/>
</dbReference>
<proteinExistence type="predicted"/>
<dbReference type="Gene3D" id="1.10.357.10">
    <property type="entry name" value="Tetracycline Repressor, domain 2"/>
    <property type="match status" value="1"/>
</dbReference>
<dbReference type="Pfam" id="PF00440">
    <property type="entry name" value="TetR_N"/>
    <property type="match status" value="1"/>
</dbReference>
<keyword evidence="2 4" id="KW-0238">DNA-binding</keyword>
<comment type="caution">
    <text evidence="6">The sequence shown here is derived from an EMBL/GenBank/DDBJ whole genome shotgun (WGS) entry which is preliminary data.</text>
</comment>
<dbReference type="SUPFAM" id="SSF46689">
    <property type="entry name" value="Homeodomain-like"/>
    <property type="match status" value="1"/>
</dbReference>
<reference evidence="6 7" key="1">
    <citation type="journal article" date="2021" name="Int. J. Syst. Evol. Microbiol.">
        <title>Reticulibacter mediterranei gen. nov., sp. nov., within the new family Reticulibacteraceae fam. nov., and Ktedonospora formicarum gen. nov., sp. nov., Ktedonobacter robiniae sp. nov., Dictyobacter formicarum sp. nov. and Dictyobacter arantiisoli sp. nov., belonging to the class Ktedonobacteria.</title>
        <authorList>
            <person name="Yabe S."/>
            <person name="Zheng Y."/>
            <person name="Wang C.M."/>
            <person name="Sakai Y."/>
            <person name="Abe K."/>
            <person name="Yokota A."/>
            <person name="Donadio S."/>
            <person name="Cavaletti L."/>
            <person name="Monciardini P."/>
        </authorList>
    </citation>
    <scope>NUCLEOTIDE SEQUENCE [LARGE SCALE GENOMIC DNA]</scope>
    <source>
        <strain evidence="6 7">SOSP1-30</strain>
    </source>
</reference>
<accession>A0ABQ3UZ54</accession>
<dbReference type="InterPro" id="IPR050109">
    <property type="entry name" value="HTH-type_TetR-like_transc_reg"/>
</dbReference>
<keyword evidence="3" id="KW-0804">Transcription</keyword>
<keyword evidence="1" id="KW-0805">Transcription regulation</keyword>
<feature type="DNA-binding region" description="H-T-H motif" evidence="4">
    <location>
        <begin position="42"/>
        <end position="61"/>
    </location>
</feature>
<gene>
    <name evidence="6" type="ORF">KSB_64660</name>
</gene>
<feature type="domain" description="HTH tetR-type" evidence="5">
    <location>
        <begin position="19"/>
        <end position="79"/>
    </location>
</feature>
<dbReference type="PRINTS" id="PR00455">
    <property type="entry name" value="HTHTETR"/>
</dbReference>
<dbReference type="PANTHER" id="PTHR30055">
    <property type="entry name" value="HTH-TYPE TRANSCRIPTIONAL REGULATOR RUTR"/>
    <property type="match status" value="1"/>
</dbReference>
<evidence type="ECO:0000256" key="4">
    <source>
        <dbReference type="PROSITE-ProRule" id="PRU00335"/>
    </source>
</evidence>
<name>A0ABQ3UZ54_9CHLR</name>
<dbReference type="Proteomes" id="UP000654345">
    <property type="component" value="Unassembled WGS sequence"/>
</dbReference>
<evidence type="ECO:0000259" key="5">
    <source>
        <dbReference type="PROSITE" id="PS50977"/>
    </source>
</evidence>
<dbReference type="PROSITE" id="PS50977">
    <property type="entry name" value="HTH_TETR_2"/>
    <property type="match status" value="1"/>
</dbReference>
<evidence type="ECO:0000313" key="6">
    <source>
        <dbReference type="EMBL" id="GHO57991.1"/>
    </source>
</evidence>
<evidence type="ECO:0000256" key="2">
    <source>
        <dbReference type="ARBA" id="ARBA00023125"/>
    </source>
</evidence>
<evidence type="ECO:0000256" key="1">
    <source>
        <dbReference type="ARBA" id="ARBA00023015"/>
    </source>
</evidence>
<dbReference type="RefSeq" id="WP_201374272.1">
    <property type="nucleotide sequence ID" value="NZ_BNJG01000002.1"/>
</dbReference>
<dbReference type="InterPro" id="IPR009057">
    <property type="entry name" value="Homeodomain-like_sf"/>
</dbReference>
<sequence>MAELSREAGLEEQEQSRREARAYRILDAAATLILRWGYNKTTIEDISREAGVAKGTIYLHWKTREDLFGALMKREKMVLTEDVQQRVAQDPEGQTLRGLFRHSALALLKRPLLKAVLLRDMDVIGKLVHREHSSELYQEKLQGFIVYLEYLREHRLVRTDMSMSAQVYTLSAIFMGFFLIAPLMPEEYMLSDEELARWLAEAVQRALVLDGADMSNEARVASHAFGQYLDRDRAASQQMFQQEVE</sequence>
<dbReference type="PANTHER" id="PTHR30055:SF234">
    <property type="entry name" value="HTH-TYPE TRANSCRIPTIONAL REGULATOR BETI"/>
    <property type="match status" value="1"/>
</dbReference>
<evidence type="ECO:0000256" key="3">
    <source>
        <dbReference type="ARBA" id="ARBA00023163"/>
    </source>
</evidence>
<protein>
    <recommendedName>
        <fullName evidence="5">HTH tetR-type domain-containing protein</fullName>
    </recommendedName>
</protein>
<evidence type="ECO:0000313" key="7">
    <source>
        <dbReference type="Proteomes" id="UP000654345"/>
    </source>
</evidence>
<dbReference type="InterPro" id="IPR001647">
    <property type="entry name" value="HTH_TetR"/>
</dbReference>
<organism evidence="6 7">
    <name type="scientific">Ktedonobacter robiniae</name>
    <dbReference type="NCBI Taxonomy" id="2778365"/>
    <lineage>
        <taxon>Bacteria</taxon>
        <taxon>Bacillati</taxon>
        <taxon>Chloroflexota</taxon>
        <taxon>Ktedonobacteria</taxon>
        <taxon>Ktedonobacterales</taxon>
        <taxon>Ktedonobacteraceae</taxon>
        <taxon>Ktedonobacter</taxon>
    </lineage>
</organism>